<dbReference type="AlphaFoldDB" id="A0A919R7X0"/>
<accession>A0A919R7X0</accession>
<dbReference type="EMBL" id="BOOU01000083">
    <property type="protein sequence ID" value="GII80883.1"/>
    <property type="molecule type" value="Genomic_DNA"/>
</dbReference>
<feature type="domain" description="Hemerythrin-like" evidence="2">
    <location>
        <begin position="7"/>
        <end position="126"/>
    </location>
</feature>
<reference evidence="3" key="1">
    <citation type="submission" date="2021-01" db="EMBL/GenBank/DDBJ databases">
        <title>Whole genome shotgun sequence of Sphaerisporangium rufum NBRC 109079.</title>
        <authorList>
            <person name="Komaki H."/>
            <person name="Tamura T."/>
        </authorList>
    </citation>
    <scope>NUCLEOTIDE SEQUENCE</scope>
    <source>
        <strain evidence="3">NBRC 109079</strain>
    </source>
</reference>
<evidence type="ECO:0000313" key="4">
    <source>
        <dbReference type="Proteomes" id="UP000655287"/>
    </source>
</evidence>
<protein>
    <submittedName>
        <fullName evidence="3">Hemerythrin</fullName>
    </submittedName>
</protein>
<feature type="region of interest" description="Disordered" evidence="1">
    <location>
        <begin position="141"/>
        <end position="189"/>
    </location>
</feature>
<dbReference type="Pfam" id="PF01814">
    <property type="entry name" value="Hemerythrin"/>
    <property type="match status" value="1"/>
</dbReference>
<evidence type="ECO:0000256" key="1">
    <source>
        <dbReference type="SAM" id="MobiDB-lite"/>
    </source>
</evidence>
<sequence>METREDIISVLVTDHRDAEEVFGRLEVLQAAGDGEAKALAERMLAGLARHAAAEREHLYPAVRQHVAGAGPLVDQELIGHAEIERTMKRLARLSPSDADFWPALGLLMTQVREHVRGQESDLFPRLRAACPQERLAELGAKARRTQQAAPSRVRPAPQERPEARPATGPATGPLDRVRAFFGRRGKHHA</sequence>
<dbReference type="Proteomes" id="UP000655287">
    <property type="component" value="Unassembled WGS sequence"/>
</dbReference>
<gene>
    <name evidence="3" type="ORF">Sru01_58650</name>
</gene>
<keyword evidence="4" id="KW-1185">Reference proteome</keyword>
<organism evidence="3 4">
    <name type="scientific">Sphaerisporangium rufum</name>
    <dbReference type="NCBI Taxonomy" id="1381558"/>
    <lineage>
        <taxon>Bacteria</taxon>
        <taxon>Bacillati</taxon>
        <taxon>Actinomycetota</taxon>
        <taxon>Actinomycetes</taxon>
        <taxon>Streptosporangiales</taxon>
        <taxon>Streptosporangiaceae</taxon>
        <taxon>Sphaerisporangium</taxon>
    </lineage>
</organism>
<name>A0A919R7X0_9ACTN</name>
<dbReference type="Gene3D" id="1.20.120.520">
    <property type="entry name" value="nmb1532 protein domain like"/>
    <property type="match status" value="1"/>
</dbReference>
<dbReference type="PANTHER" id="PTHR35585:SF1">
    <property type="entry name" value="HHE DOMAIN PROTEIN (AFU_ORTHOLOGUE AFUA_4G00730)"/>
    <property type="match status" value="1"/>
</dbReference>
<dbReference type="InterPro" id="IPR012312">
    <property type="entry name" value="Hemerythrin-like"/>
</dbReference>
<comment type="caution">
    <text evidence="3">The sequence shown here is derived from an EMBL/GenBank/DDBJ whole genome shotgun (WGS) entry which is preliminary data.</text>
</comment>
<dbReference type="RefSeq" id="WP_203992286.1">
    <property type="nucleotide sequence ID" value="NZ_BOOU01000083.1"/>
</dbReference>
<dbReference type="PANTHER" id="PTHR35585">
    <property type="entry name" value="HHE DOMAIN PROTEIN (AFU_ORTHOLOGUE AFUA_4G00730)"/>
    <property type="match status" value="1"/>
</dbReference>
<evidence type="ECO:0000259" key="2">
    <source>
        <dbReference type="Pfam" id="PF01814"/>
    </source>
</evidence>
<evidence type="ECO:0000313" key="3">
    <source>
        <dbReference type="EMBL" id="GII80883.1"/>
    </source>
</evidence>
<proteinExistence type="predicted"/>